<reference evidence="4" key="1">
    <citation type="journal article" date="2007" name="Plant Cell">
        <title>Dothideomycete-plant interactions illuminated by genome sequencing and EST analysis of the wheat pathogen Stagonospora nodorum.</title>
        <authorList>
            <person name="Hane J.K."/>
            <person name="Lowe R.G."/>
            <person name="Solomon P.S."/>
            <person name="Tan K.C."/>
            <person name="Schoch C.L."/>
            <person name="Spatafora J.W."/>
            <person name="Crous P.W."/>
            <person name="Kodira C."/>
            <person name="Birren B.W."/>
            <person name="Galagan J.E."/>
            <person name="Torriani S.F."/>
            <person name="McDonald B.A."/>
            <person name="Oliver R.P."/>
        </authorList>
    </citation>
    <scope>NUCLEOTIDE SEQUENCE [LARGE SCALE GENOMIC DNA]</scope>
    <source>
        <strain evidence="4">SN15 / ATCC MYA-4574 / FGSC 10173</strain>
    </source>
</reference>
<dbReference type="GeneID" id="5973715"/>
<evidence type="ECO:0000256" key="2">
    <source>
        <dbReference type="SAM" id="Phobius"/>
    </source>
</evidence>
<evidence type="ECO:0000313" key="3">
    <source>
        <dbReference type="EMBL" id="EAT86297.1"/>
    </source>
</evidence>
<keyword evidence="2" id="KW-1133">Transmembrane helix</keyword>
<dbReference type="OMA" id="RWWADAN"/>
<accession>Q0UP48</accession>
<dbReference type="RefSeq" id="XP_001796836.1">
    <property type="nucleotide sequence ID" value="XM_001796784.1"/>
</dbReference>
<feature type="transmembrane region" description="Helical" evidence="2">
    <location>
        <begin position="53"/>
        <end position="73"/>
    </location>
</feature>
<proteinExistence type="predicted"/>
<keyword evidence="2" id="KW-0472">Membrane</keyword>
<protein>
    <submittedName>
        <fullName evidence="3">Uncharacterized protein</fullName>
    </submittedName>
</protein>
<dbReference type="EMBL" id="CH445333">
    <property type="protein sequence ID" value="EAT86297.1"/>
    <property type="molecule type" value="Genomic_DNA"/>
</dbReference>
<evidence type="ECO:0000256" key="1">
    <source>
        <dbReference type="SAM" id="MobiDB-lite"/>
    </source>
</evidence>
<evidence type="ECO:0000313" key="4">
    <source>
        <dbReference type="Proteomes" id="UP000001055"/>
    </source>
</evidence>
<keyword evidence="2" id="KW-0812">Transmembrane</keyword>
<dbReference type="PANTHER" id="PTHR35896">
    <property type="entry name" value="IG-LIKE DOMAIN-CONTAINING PROTEIN"/>
    <property type="match status" value="1"/>
</dbReference>
<dbReference type="PANTHER" id="PTHR35896:SF3">
    <property type="entry name" value="MAJOR FACILITATOR SUPERFAMILY TRANSPORTER"/>
    <property type="match status" value="1"/>
</dbReference>
<name>Q0UP48_PHANO</name>
<organism evidence="3 4">
    <name type="scientific">Phaeosphaeria nodorum (strain SN15 / ATCC MYA-4574 / FGSC 10173)</name>
    <name type="common">Glume blotch fungus</name>
    <name type="synonym">Parastagonospora nodorum</name>
    <dbReference type="NCBI Taxonomy" id="321614"/>
    <lineage>
        <taxon>Eukaryota</taxon>
        <taxon>Fungi</taxon>
        <taxon>Dikarya</taxon>
        <taxon>Ascomycota</taxon>
        <taxon>Pezizomycotina</taxon>
        <taxon>Dothideomycetes</taxon>
        <taxon>Pleosporomycetidae</taxon>
        <taxon>Pleosporales</taxon>
        <taxon>Pleosporineae</taxon>
        <taxon>Phaeosphaeriaceae</taxon>
        <taxon>Parastagonospora</taxon>
    </lineage>
</organism>
<feature type="compositionally biased region" description="Basic and acidic residues" evidence="1">
    <location>
        <begin position="13"/>
        <end position="29"/>
    </location>
</feature>
<dbReference type="Proteomes" id="UP000001055">
    <property type="component" value="Unassembled WGS sequence"/>
</dbReference>
<feature type="region of interest" description="Disordered" evidence="1">
    <location>
        <begin position="1"/>
        <end position="29"/>
    </location>
</feature>
<dbReference type="AlphaFoldDB" id="Q0UP48"/>
<gene>
    <name evidence="3" type="ORF">SNOG_06466</name>
</gene>
<dbReference type="KEGG" id="pno:SNOG_06466"/>
<dbReference type="VEuPathDB" id="FungiDB:JI435_064660"/>
<sequence>MDTRRHGFASLHRSPDELDPHHSPRMEDTKLREKDHAVQVPQHKKFSFSKSHWASALAVGLTLLTLLSLQTLYTKSHTSNALVIPKCGPTPAEAKAQGCVFNPINFSWLPPDCYDKELFDEMLEEEMKRAGPWKWYLAPNFTQEIPQDWEDLSTHTHVWTEHRYHVLHCLGTWRTLHRSVMEGGLGLVPSFIEYGHTMHCAQFIGKAAVSDEMKPRQETVVMLFNGCSRPGDR</sequence>
<dbReference type="InterPro" id="IPR053008">
    <property type="entry name" value="Phomopsin_biosynth_assoc"/>
</dbReference>
<dbReference type="InParanoid" id="Q0UP48"/>